<gene>
    <name evidence="1" type="ORF">JI435_403980</name>
</gene>
<evidence type="ECO:0000313" key="2">
    <source>
        <dbReference type="Proteomes" id="UP000663193"/>
    </source>
</evidence>
<protein>
    <submittedName>
        <fullName evidence="1">Uncharacterized protein</fullName>
    </submittedName>
</protein>
<dbReference type="Proteomes" id="UP000663193">
    <property type="component" value="Chromosome 3"/>
</dbReference>
<organism evidence="1 2">
    <name type="scientific">Phaeosphaeria nodorum (strain SN15 / ATCC MYA-4574 / FGSC 10173)</name>
    <name type="common">Glume blotch fungus</name>
    <name type="synonym">Parastagonospora nodorum</name>
    <dbReference type="NCBI Taxonomy" id="321614"/>
    <lineage>
        <taxon>Eukaryota</taxon>
        <taxon>Fungi</taxon>
        <taxon>Dikarya</taxon>
        <taxon>Ascomycota</taxon>
        <taxon>Pezizomycotina</taxon>
        <taxon>Dothideomycetes</taxon>
        <taxon>Pleosporomycetidae</taxon>
        <taxon>Pleosporales</taxon>
        <taxon>Pleosporineae</taxon>
        <taxon>Phaeosphaeriaceae</taxon>
        <taxon>Parastagonospora</taxon>
    </lineage>
</organism>
<sequence length="52" mass="6071">MMLSKVRIVAMCLCLSHRPSYTICSRVYYPNRRVKFEEGIPRGFFADATRPC</sequence>
<dbReference type="VEuPathDB" id="FungiDB:JI435_403980"/>
<evidence type="ECO:0000313" key="1">
    <source>
        <dbReference type="EMBL" id="QRC93514.1"/>
    </source>
</evidence>
<proteinExistence type="predicted"/>
<dbReference type="AlphaFoldDB" id="A0A7U2EYY3"/>
<reference evidence="2" key="1">
    <citation type="journal article" date="2021" name="BMC Genomics">
        <title>Chromosome-level genome assembly and manually-curated proteome of model necrotroph Parastagonospora nodorum Sn15 reveals a genome-wide trove of candidate effector homologs, and redundancy of virulence-related functions within an accessory chromosome.</title>
        <authorList>
            <person name="Bertazzoni S."/>
            <person name="Jones D.A.B."/>
            <person name="Phan H.T."/>
            <person name="Tan K.-C."/>
            <person name="Hane J.K."/>
        </authorList>
    </citation>
    <scope>NUCLEOTIDE SEQUENCE [LARGE SCALE GENOMIC DNA]</scope>
    <source>
        <strain evidence="2">SN15 / ATCC MYA-4574 / FGSC 10173)</strain>
    </source>
</reference>
<keyword evidence="2" id="KW-1185">Reference proteome</keyword>
<accession>A0A7U2EYY3</accession>
<name>A0A7U2EYY3_PHANO</name>
<dbReference type="EMBL" id="CP069025">
    <property type="protein sequence ID" value="QRC93514.1"/>
    <property type="molecule type" value="Genomic_DNA"/>
</dbReference>